<gene>
    <name evidence="2" type="ORF">CI109_106430</name>
</gene>
<reference evidence="2" key="2">
    <citation type="submission" date="2024-01" db="EMBL/GenBank/DDBJ databases">
        <title>Comparative genomics of Cryptococcus and Kwoniella reveals pathogenesis evolution and contrasting modes of karyotype evolution via chromosome fusion or intercentromeric recombination.</title>
        <authorList>
            <person name="Coelho M.A."/>
            <person name="David-Palma M."/>
            <person name="Shea T."/>
            <person name="Bowers K."/>
            <person name="McGinley-Smith S."/>
            <person name="Mohammad A.W."/>
            <person name="Gnirke A."/>
            <person name="Yurkov A.M."/>
            <person name="Nowrousian M."/>
            <person name="Sun S."/>
            <person name="Cuomo C.A."/>
            <person name="Heitman J."/>
        </authorList>
    </citation>
    <scope>NUCLEOTIDE SEQUENCE</scope>
    <source>
        <strain evidence="2">CBS 12478</strain>
    </source>
</reference>
<dbReference type="RefSeq" id="XP_031861784.2">
    <property type="nucleotide sequence ID" value="XM_032003786.2"/>
</dbReference>
<dbReference type="KEGG" id="ksn:43587913"/>
<evidence type="ECO:0000313" key="2">
    <source>
        <dbReference type="EMBL" id="WWD21942.1"/>
    </source>
</evidence>
<evidence type="ECO:0000313" key="3">
    <source>
        <dbReference type="Proteomes" id="UP000322225"/>
    </source>
</evidence>
<accession>A0AAJ8N0B9</accession>
<dbReference type="Pfam" id="PF21671">
    <property type="entry name" value="CPL1-like"/>
    <property type="match status" value="1"/>
</dbReference>
<proteinExistence type="predicted"/>
<feature type="domain" description="Protein CPL1-like" evidence="1">
    <location>
        <begin position="281"/>
        <end position="350"/>
    </location>
</feature>
<evidence type="ECO:0000259" key="1">
    <source>
        <dbReference type="Pfam" id="PF21671"/>
    </source>
</evidence>
<sequence length="357" mass="36914">MCCGVGVGVYKELAPHSLSIVSSSFTMFSILRTSLLVVSLLAAPFIRPVEAVSTVGCITTSGGTLNGHTNLGLRVTDLLTCQNTCAQGGFSYAYFQLSLATGNNCNCGNDNNFVSADAFVSASTAGACVGANLALVVNVKSAFQATGCLAPGSLVGGIIGTLTGGLLGVTVNNPGACFSRCTLATSVYVVPYKILNLTPAYGCVCGGPGGSLDNNALVQCGLGTYQKFTRSAAALASGLVRKKREITLNAEQIKRNEIVARKWDCPSGMRACNVHGVADAWECVDPASDLESCGGCTYGDYDHQTVFSANETAIPTGFDCTALPGVLKARITCTSGQCEAFACRRGWYLSGGDCLKM</sequence>
<dbReference type="InterPro" id="IPR038955">
    <property type="entry name" value="PriA/CPL1_fungi"/>
</dbReference>
<dbReference type="GeneID" id="43587913"/>
<dbReference type="Proteomes" id="UP000322225">
    <property type="component" value="Chromosome 12"/>
</dbReference>
<dbReference type="PANTHER" id="PTHR35192">
    <property type="entry name" value="PROTEIN, PUTATIVE-RELATED"/>
    <property type="match status" value="1"/>
</dbReference>
<dbReference type="InterPro" id="IPR048661">
    <property type="entry name" value="CPL1-like"/>
</dbReference>
<name>A0AAJ8N0B9_9TREE</name>
<dbReference type="AlphaFoldDB" id="A0AAJ8N0B9"/>
<keyword evidence="3" id="KW-1185">Reference proteome</keyword>
<protein>
    <recommendedName>
        <fullName evidence="1">Protein CPL1-like domain-containing protein</fullName>
    </recommendedName>
</protein>
<dbReference type="EMBL" id="CP144062">
    <property type="protein sequence ID" value="WWD21942.1"/>
    <property type="molecule type" value="Genomic_DNA"/>
</dbReference>
<dbReference type="PANTHER" id="PTHR35192:SF2">
    <property type="entry name" value="APPLE DOMAIN-CONTAINING PROTEIN"/>
    <property type="match status" value="1"/>
</dbReference>
<reference evidence="2" key="1">
    <citation type="submission" date="2017-08" db="EMBL/GenBank/DDBJ databases">
        <authorList>
            <person name="Cuomo C."/>
            <person name="Billmyre B."/>
            <person name="Heitman J."/>
        </authorList>
    </citation>
    <scope>NUCLEOTIDE SEQUENCE</scope>
    <source>
        <strain evidence="2">CBS 12478</strain>
    </source>
</reference>
<organism evidence="2 3">
    <name type="scientific">Kwoniella shandongensis</name>
    <dbReference type="NCBI Taxonomy" id="1734106"/>
    <lineage>
        <taxon>Eukaryota</taxon>
        <taxon>Fungi</taxon>
        <taxon>Dikarya</taxon>
        <taxon>Basidiomycota</taxon>
        <taxon>Agaricomycotina</taxon>
        <taxon>Tremellomycetes</taxon>
        <taxon>Tremellales</taxon>
        <taxon>Cryptococcaceae</taxon>
        <taxon>Kwoniella</taxon>
    </lineage>
</organism>